<dbReference type="InterPro" id="IPR050484">
    <property type="entry name" value="Transf_Hexapept/Carb_Anhydrase"/>
</dbReference>
<evidence type="ECO:0000313" key="4">
    <source>
        <dbReference type="Proteomes" id="UP001491310"/>
    </source>
</evidence>
<dbReference type="Pfam" id="PF00132">
    <property type="entry name" value="Hexapep"/>
    <property type="match status" value="2"/>
</dbReference>
<sequence length="263" mass="27621">MSAQKILRLVGNVVRQTGQTLDAIGLKVQGKYGYKEGVPTHQTLQSYQGKRPTLGPGAFVAPNASVIGDVKLGSNSSVWYGAVLRGDVNHIVVGNNSNIQDGVTVHVARHNPQGKVAPTTIGNNVTVGHGAIIHAATVEDNVLVGMGATILDGVTVQKGSVVAAGAVVTPGKTVPSGEVWAGNPAKMLRKLEEEEAGFIAQAANDYAALAAVHAVENGKTMEEILVDNARRVDRARRSLDYDSHMGVERDPISREIISTATHT</sequence>
<dbReference type="PANTHER" id="PTHR13061:SF50">
    <property type="entry name" value="GAMMA CARBONIC ANHYDRASE 1, MITOCHONDRIAL"/>
    <property type="match status" value="1"/>
</dbReference>
<evidence type="ECO:0000256" key="2">
    <source>
        <dbReference type="ARBA" id="ARBA00034694"/>
    </source>
</evidence>
<name>A0ABR2YB68_9CHLO</name>
<protein>
    <recommendedName>
        <fullName evidence="5">Gamma carbonic anhydrase</fullName>
    </recommendedName>
</protein>
<gene>
    <name evidence="3" type="ORF">WJX75_008837</name>
</gene>
<comment type="caution">
    <text evidence="3">The sequence shown here is derived from an EMBL/GenBank/DDBJ whole genome shotgun (WGS) entry which is preliminary data.</text>
</comment>
<accession>A0ABR2YB68</accession>
<dbReference type="InterPro" id="IPR001451">
    <property type="entry name" value="Hexapep"/>
</dbReference>
<dbReference type="Proteomes" id="UP001491310">
    <property type="component" value="Unassembled WGS sequence"/>
</dbReference>
<dbReference type="Gene3D" id="2.160.10.10">
    <property type="entry name" value="Hexapeptide repeat proteins"/>
    <property type="match status" value="1"/>
</dbReference>
<organism evidence="3 4">
    <name type="scientific">Coccomyxa subellipsoidea</name>
    <dbReference type="NCBI Taxonomy" id="248742"/>
    <lineage>
        <taxon>Eukaryota</taxon>
        <taxon>Viridiplantae</taxon>
        <taxon>Chlorophyta</taxon>
        <taxon>core chlorophytes</taxon>
        <taxon>Trebouxiophyceae</taxon>
        <taxon>Trebouxiophyceae incertae sedis</taxon>
        <taxon>Coccomyxaceae</taxon>
        <taxon>Coccomyxa</taxon>
    </lineage>
</organism>
<dbReference type="InterPro" id="IPR047324">
    <property type="entry name" value="LbH_gamma_CA-like"/>
</dbReference>
<keyword evidence="4" id="KW-1185">Reference proteome</keyword>
<comment type="similarity">
    <text evidence="1">Belongs to the gamma-class carbonic anhydrase family.</text>
</comment>
<evidence type="ECO:0008006" key="5">
    <source>
        <dbReference type="Google" id="ProtNLM"/>
    </source>
</evidence>
<dbReference type="CDD" id="cd04645">
    <property type="entry name" value="LbH_gamma_CA_like"/>
    <property type="match status" value="1"/>
</dbReference>
<evidence type="ECO:0000256" key="1">
    <source>
        <dbReference type="ARBA" id="ARBA00023595"/>
    </source>
</evidence>
<dbReference type="InterPro" id="IPR011004">
    <property type="entry name" value="Trimer_LpxA-like_sf"/>
</dbReference>
<reference evidence="3 4" key="1">
    <citation type="journal article" date="2024" name="Nat. Commun.">
        <title>Phylogenomics reveals the evolutionary origins of lichenization in chlorophyte algae.</title>
        <authorList>
            <person name="Puginier C."/>
            <person name="Libourel C."/>
            <person name="Otte J."/>
            <person name="Skaloud P."/>
            <person name="Haon M."/>
            <person name="Grisel S."/>
            <person name="Petersen M."/>
            <person name="Berrin J.G."/>
            <person name="Delaux P.M."/>
            <person name="Dal Grande F."/>
            <person name="Keller J."/>
        </authorList>
    </citation>
    <scope>NUCLEOTIDE SEQUENCE [LARGE SCALE GENOMIC DNA]</scope>
    <source>
        <strain evidence="3 4">SAG 216-7</strain>
    </source>
</reference>
<dbReference type="PANTHER" id="PTHR13061">
    <property type="entry name" value="DYNACTIN SUBUNIT P25"/>
    <property type="match status" value="1"/>
</dbReference>
<dbReference type="SUPFAM" id="SSF51161">
    <property type="entry name" value="Trimeric LpxA-like enzymes"/>
    <property type="match status" value="1"/>
</dbReference>
<comment type="subcellular location">
    <subcellularLocation>
        <location evidence="2">Mitochondrion membrane</location>
        <topology evidence="2">Peripheral membrane protein</topology>
        <orientation evidence="2">Matrix side</orientation>
    </subcellularLocation>
</comment>
<proteinExistence type="inferred from homology"/>
<evidence type="ECO:0000313" key="3">
    <source>
        <dbReference type="EMBL" id="KAK9901368.1"/>
    </source>
</evidence>
<dbReference type="EMBL" id="JALJOT010000018">
    <property type="protein sequence ID" value="KAK9901368.1"/>
    <property type="molecule type" value="Genomic_DNA"/>
</dbReference>